<reference evidence="13 14" key="1">
    <citation type="submission" date="2021-01" db="EMBL/GenBank/DDBJ databases">
        <title>Belnapia mucosa sp. nov. and Belnapia arida sp. nov., isolated from the Tabernas Desert (Almeria, Spain).</title>
        <authorList>
            <person name="Molina-Menor E."/>
            <person name="Vidal-Verdu A."/>
            <person name="Calonge A."/>
            <person name="Satari L."/>
            <person name="Pereto Magraner J."/>
            <person name="Porcar Miralles M."/>
        </authorList>
    </citation>
    <scope>NUCLEOTIDE SEQUENCE [LARGE SCALE GENOMIC DNA]</scope>
    <source>
        <strain evidence="13 14">T6</strain>
    </source>
</reference>
<evidence type="ECO:0000259" key="12">
    <source>
        <dbReference type="SMART" id="SM00478"/>
    </source>
</evidence>
<dbReference type="InterPro" id="IPR003265">
    <property type="entry name" value="HhH-GPD_domain"/>
</dbReference>
<keyword evidence="6" id="KW-0408">Iron</keyword>
<evidence type="ECO:0000256" key="1">
    <source>
        <dbReference type="ARBA" id="ARBA00001966"/>
    </source>
</evidence>
<name>A0ABS1V5S4_9PROT</name>
<keyword evidence="4" id="KW-0227">DNA damage</keyword>
<dbReference type="Pfam" id="PF00730">
    <property type="entry name" value="HhH-GPD"/>
    <property type="match status" value="1"/>
</dbReference>
<comment type="cofactor">
    <cofactor evidence="1">
        <name>[4Fe-4S] cluster</name>
        <dbReference type="ChEBI" id="CHEBI:49883"/>
    </cofactor>
</comment>
<evidence type="ECO:0000256" key="8">
    <source>
        <dbReference type="ARBA" id="ARBA00023204"/>
    </source>
</evidence>
<sequence>MDASAAKDPFDIDLVFRLLREAVAKLPKAAMFELRDRGHDTPFEQLVAALISARTRDEVSLPVSERLFAVARTPEAMAALDEARLIGLLHGATFPEPKARDILALSRQIAAAGAVPDTLEGLMALRGVGPKIAALTLGVGFGRAAISVDIHVHRIVNRWGYVAAATPERTMRALEAVLPERYWIEINERLVPFGKAICTGERPRCGGCLLIRQCRQVGVVPIRPGADGPGVAPSPRRPSPRRPAAR</sequence>
<evidence type="ECO:0000256" key="3">
    <source>
        <dbReference type="ARBA" id="ARBA00022723"/>
    </source>
</evidence>
<keyword evidence="14" id="KW-1185">Reference proteome</keyword>
<evidence type="ECO:0000256" key="7">
    <source>
        <dbReference type="ARBA" id="ARBA00023014"/>
    </source>
</evidence>
<comment type="caution">
    <text evidence="13">The sequence shown here is derived from an EMBL/GenBank/DDBJ whole genome shotgun (WGS) entry which is preliminary data.</text>
</comment>
<keyword evidence="8" id="KW-0234">DNA repair</keyword>
<evidence type="ECO:0000256" key="4">
    <source>
        <dbReference type="ARBA" id="ARBA00022763"/>
    </source>
</evidence>
<dbReference type="CDD" id="cd00056">
    <property type="entry name" value="ENDO3c"/>
    <property type="match status" value="1"/>
</dbReference>
<dbReference type="InterPro" id="IPR011257">
    <property type="entry name" value="DNA_glycosylase"/>
</dbReference>
<keyword evidence="13" id="KW-0255">Endonuclease</keyword>
<keyword evidence="9" id="KW-0456">Lyase</keyword>
<evidence type="ECO:0000256" key="11">
    <source>
        <dbReference type="SAM" id="MobiDB-lite"/>
    </source>
</evidence>
<dbReference type="PROSITE" id="PS00764">
    <property type="entry name" value="ENDONUCLEASE_III_1"/>
    <property type="match status" value="1"/>
</dbReference>
<evidence type="ECO:0000256" key="10">
    <source>
        <dbReference type="ARBA" id="ARBA00023295"/>
    </source>
</evidence>
<dbReference type="PANTHER" id="PTHR43286:SF1">
    <property type="entry name" value="ENDONUCLEASE III-LIKE PROTEIN 1"/>
    <property type="match status" value="1"/>
</dbReference>
<dbReference type="Gene3D" id="1.10.1670.10">
    <property type="entry name" value="Helix-hairpin-Helix base-excision DNA repair enzymes (C-terminal)"/>
    <property type="match status" value="1"/>
</dbReference>
<dbReference type="Gene3D" id="1.10.340.30">
    <property type="entry name" value="Hypothetical protein, domain 2"/>
    <property type="match status" value="1"/>
</dbReference>
<dbReference type="RefSeq" id="WP_202826356.1">
    <property type="nucleotide sequence ID" value="NZ_JAEUXJ010000005.1"/>
</dbReference>
<organism evidence="13 14">
    <name type="scientific">Belnapia mucosa</name>
    <dbReference type="NCBI Taxonomy" id="2804532"/>
    <lineage>
        <taxon>Bacteria</taxon>
        <taxon>Pseudomonadati</taxon>
        <taxon>Pseudomonadota</taxon>
        <taxon>Alphaproteobacteria</taxon>
        <taxon>Acetobacterales</taxon>
        <taxon>Roseomonadaceae</taxon>
        <taxon>Belnapia</taxon>
    </lineage>
</organism>
<keyword evidence="10" id="KW-0326">Glycosidase</keyword>
<dbReference type="PANTHER" id="PTHR43286">
    <property type="entry name" value="ENDONUCLEASE III-LIKE PROTEIN 1"/>
    <property type="match status" value="1"/>
</dbReference>
<evidence type="ECO:0000256" key="9">
    <source>
        <dbReference type="ARBA" id="ARBA00023239"/>
    </source>
</evidence>
<gene>
    <name evidence="13" type="ORF">JMJ55_14980</name>
</gene>
<evidence type="ECO:0000313" key="13">
    <source>
        <dbReference type="EMBL" id="MBL6456637.1"/>
    </source>
</evidence>
<accession>A0ABS1V5S4</accession>
<feature type="domain" description="HhH-GPD" evidence="12">
    <location>
        <begin position="51"/>
        <end position="196"/>
    </location>
</feature>
<keyword evidence="3" id="KW-0479">Metal-binding</keyword>
<dbReference type="GO" id="GO:0004519">
    <property type="term" value="F:endonuclease activity"/>
    <property type="evidence" value="ECO:0007669"/>
    <property type="project" value="UniProtKB-KW"/>
</dbReference>
<dbReference type="SUPFAM" id="SSF48150">
    <property type="entry name" value="DNA-glycosylase"/>
    <property type="match status" value="1"/>
</dbReference>
<keyword evidence="5" id="KW-0378">Hydrolase</keyword>
<dbReference type="SMART" id="SM00478">
    <property type="entry name" value="ENDO3c"/>
    <property type="match status" value="1"/>
</dbReference>
<protein>
    <submittedName>
        <fullName evidence="13">Endonuclease III</fullName>
    </submittedName>
</protein>
<proteinExistence type="inferred from homology"/>
<dbReference type="InterPro" id="IPR004035">
    <property type="entry name" value="Endouclease-III_FeS-bd_BS"/>
</dbReference>
<keyword evidence="13" id="KW-0540">Nuclease</keyword>
<keyword evidence="7" id="KW-0411">Iron-sulfur</keyword>
<evidence type="ECO:0000256" key="6">
    <source>
        <dbReference type="ARBA" id="ARBA00023004"/>
    </source>
</evidence>
<dbReference type="Proteomes" id="UP000606490">
    <property type="component" value="Unassembled WGS sequence"/>
</dbReference>
<comment type="similarity">
    <text evidence="2">Belongs to the Nth/MutY family.</text>
</comment>
<dbReference type="InterPro" id="IPR023170">
    <property type="entry name" value="HhH_base_excis_C"/>
</dbReference>
<evidence type="ECO:0000256" key="2">
    <source>
        <dbReference type="ARBA" id="ARBA00008343"/>
    </source>
</evidence>
<dbReference type="EMBL" id="JAEUXJ010000005">
    <property type="protein sequence ID" value="MBL6456637.1"/>
    <property type="molecule type" value="Genomic_DNA"/>
</dbReference>
<feature type="region of interest" description="Disordered" evidence="11">
    <location>
        <begin position="225"/>
        <end position="246"/>
    </location>
</feature>
<evidence type="ECO:0000313" key="14">
    <source>
        <dbReference type="Proteomes" id="UP000606490"/>
    </source>
</evidence>
<evidence type="ECO:0000256" key="5">
    <source>
        <dbReference type="ARBA" id="ARBA00022801"/>
    </source>
</evidence>